<dbReference type="AlphaFoldDB" id="A0A383S990"/>
<evidence type="ECO:0000313" key="9">
    <source>
        <dbReference type="EMBL" id="SYZ34373.1"/>
    </source>
</evidence>
<keyword evidence="3 9" id="KW-0032">Aminotransferase</keyword>
<dbReference type="RefSeq" id="WP_119162684.1">
    <property type="nucleotide sequence ID" value="NZ_LR134442.1"/>
</dbReference>
<dbReference type="OrthoDB" id="9763453at2"/>
<dbReference type="Proteomes" id="UP000263928">
    <property type="component" value="Unassembled WGS sequence"/>
</dbReference>
<evidence type="ECO:0000256" key="3">
    <source>
        <dbReference type="ARBA" id="ARBA00022576"/>
    </source>
</evidence>
<comment type="similarity">
    <text evidence="2">Belongs to the class-I pyridoxal-phosphate-dependent aminotransferase family.</text>
</comment>
<keyword evidence="4 9" id="KW-0808">Transferase</keyword>
<dbReference type="Gene3D" id="3.90.1150.10">
    <property type="entry name" value="Aspartate Aminotransferase, domain 1"/>
    <property type="match status" value="1"/>
</dbReference>
<dbReference type="EMBL" id="UNQJ01000024">
    <property type="protein sequence ID" value="SYZ34373.1"/>
    <property type="molecule type" value="Genomic_DNA"/>
</dbReference>
<dbReference type="EMBL" id="RCIW01000025">
    <property type="protein sequence ID" value="RLP06570.1"/>
    <property type="molecule type" value="Genomic_DNA"/>
</dbReference>
<comment type="cofactor">
    <cofactor evidence="1">
        <name>pyridoxal 5'-phosphate</name>
        <dbReference type="ChEBI" id="CHEBI:597326"/>
    </cofactor>
</comment>
<dbReference type="InterPro" id="IPR015422">
    <property type="entry name" value="PyrdxlP-dep_Trfase_small"/>
</dbReference>
<dbReference type="InterPro" id="IPR015424">
    <property type="entry name" value="PyrdxlP-dep_Trfase"/>
</dbReference>
<dbReference type="Proteomes" id="UP000279336">
    <property type="component" value="Unassembled WGS sequence"/>
</dbReference>
<dbReference type="InterPro" id="IPR004839">
    <property type="entry name" value="Aminotransferase_I/II_large"/>
</dbReference>
<dbReference type="Gene3D" id="3.40.640.10">
    <property type="entry name" value="Type I PLP-dependent aspartate aminotransferase-like (Major domain)"/>
    <property type="match status" value="1"/>
</dbReference>
<evidence type="ECO:0000256" key="6">
    <source>
        <dbReference type="ARBA" id="ARBA00026106"/>
    </source>
</evidence>
<evidence type="ECO:0000256" key="5">
    <source>
        <dbReference type="ARBA" id="ARBA00022898"/>
    </source>
</evidence>
<keyword evidence="5" id="KW-0663">Pyridoxal phosphate</keyword>
<evidence type="ECO:0000313" key="8">
    <source>
        <dbReference type="EMBL" id="RLP06570.1"/>
    </source>
</evidence>
<reference evidence="9" key="2">
    <citation type="submission" date="2018-08" db="EMBL/GenBank/DDBJ databases">
        <authorList>
            <person name="Ferrada E.E."/>
            <person name="Latorre B.A."/>
        </authorList>
    </citation>
    <scope>NUCLEOTIDE SEQUENCE [LARGE SCALE GENOMIC DNA]</scope>
    <source>
        <strain evidence="9">Propionibacterium_australiense1</strain>
    </source>
</reference>
<proteinExistence type="inferred from homology"/>
<dbReference type="Pfam" id="PF00155">
    <property type="entry name" value="Aminotran_1_2"/>
    <property type="match status" value="1"/>
</dbReference>
<dbReference type="SUPFAM" id="SSF53383">
    <property type="entry name" value="PLP-dependent transferases"/>
    <property type="match status" value="1"/>
</dbReference>
<dbReference type="InterPro" id="IPR015421">
    <property type="entry name" value="PyrdxlP-dep_Trfase_major"/>
</dbReference>
<keyword evidence="10" id="KW-1185">Reference proteome</keyword>
<dbReference type="EC" id="2.6.1.2" evidence="6"/>
<evidence type="ECO:0000313" key="11">
    <source>
        <dbReference type="Proteomes" id="UP000279336"/>
    </source>
</evidence>
<feature type="domain" description="Aminotransferase class I/classII large" evidence="7">
    <location>
        <begin position="35"/>
        <end position="394"/>
    </location>
</feature>
<evidence type="ECO:0000256" key="4">
    <source>
        <dbReference type="ARBA" id="ARBA00022679"/>
    </source>
</evidence>
<dbReference type="GO" id="GO:0030170">
    <property type="term" value="F:pyridoxal phosphate binding"/>
    <property type="evidence" value="ECO:0007669"/>
    <property type="project" value="InterPro"/>
</dbReference>
<dbReference type="PANTHER" id="PTHR43488">
    <property type="entry name" value="GLUTAMATE-PYRUVATE AMINOTRANSFERASE ALAA"/>
    <property type="match status" value="1"/>
</dbReference>
<evidence type="ECO:0000313" key="10">
    <source>
        <dbReference type="Proteomes" id="UP000263928"/>
    </source>
</evidence>
<organism evidence="9 10">
    <name type="scientific">Propionibacterium australiense</name>
    <dbReference type="NCBI Taxonomy" id="119981"/>
    <lineage>
        <taxon>Bacteria</taxon>
        <taxon>Bacillati</taxon>
        <taxon>Actinomycetota</taxon>
        <taxon>Actinomycetes</taxon>
        <taxon>Propionibacteriales</taxon>
        <taxon>Propionibacteriaceae</taxon>
        <taxon>Propionibacterium</taxon>
    </lineage>
</organism>
<accession>A0A383S990</accession>
<gene>
    <name evidence="8" type="ORF">D7U36_12705</name>
    <name evidence="9" type="ORF">PROPAUS_2384</name>
</gene>
<sequence>MTSYTQASRLRGVRYDVRGKNMVEAQRMEAAGQRILKLNIGNLAPFGFETPDSVVRSMVAHLPESEGYSDAHGVYSARTAVANYYQSKGLDVDVDQVMLGNGVSELISIVLQALLNTDDEVLIPSPDYPLWTAQVTLCGGRAVHYLADESNGWNPDLDDIAARITPRTRAIVIINPNNPTGAVFSADVVRGIVELAREHGLIVLSDEIYEKIIYAGNHVHSAALAGDDVLCLTFSGLSKAYRACGFRAGWLAITGPLAAAEDLREGLDLLANMRMCANVPGQHAIQTCLGGHQSIDELVAPGGRFHDQIMLSARLLNEIEGVSCVPASGALYLFPRLDPERFPIEDDEEWALGLLRHKKILVSHGRGFNWPDPDHFRLVALPEEKVLREAIARLAEYCEETRRD</sequence>
<dbReference type="InterPro" id="IPR051926">
    <property type="entry name" value="Ala_Aminotransferase"/>
</dbReference>
<dbReference type="CDD" id="cd00609">
    <property type="entry name" value="AAT_like"/>
    <property type="match status" value="1"/>
</dbReference>
<reference evidence="10" key="1">
    <citation type="submission" date="2018-08" db="EMBL/GenBank/DDBJ databases">
        <authorList>
            <person name="Hornung B."/>
        </authorList>
    </citation>
    <scope>NUCLEOTIDE SEQUENCE [LARGE SCALE GENOMIC DNA]</scope>
</reference>
<name>A0A383S990_9ACTN</name>
<dbReference type="GO" id="GO:0004021">
    <property type="term" value="F:L-alanine:2-oxoglutarate aminotransferase activity"/>
    <property type="evidence" value="ECO:0007669"/>
    <property type="project" value="UniProtKB-EC"/>
</dbReference>
<reference evidence="8 11" key="3">
    <citation type="submission" date="2018-10" db="EMBL/GenBank/DDBJ databases">
        <title>Propionibacterium australiense Genome Sequencing and Assembly.</title>
        <authorList>
            <person name="Bernier A.-M."/>
            <person name="Bernard K."/>
        </authorList>
    </citation>
    <scope>NUCLEOTIDE SEQUENCE [LARGE SCALE GENOMIC DNA]</scope>
    <source>
        <strain evidence="8 11">NML98A078</strain>
    </source>
</reference>
<protein>
    <recommendedName>
        <fullName evidence="6">alanine transaminase</fullName>
        <ecNumber evidence="6">2.6.1.2</ecNumber>
    </recommendedName>
</protein>
<evidence type="ECO:0000256" key="2">
    <source>
        <dbReference type="ARBA" id="ARBA00007441"/>
    </source>
</evidence>
<evidence type="ECO:0000259" key="7">
    <source>
        <dbReference type="Pfam" id="PF00155"/>
    </source>
</evidence>
<evidence type="ECO:0000256" key="1">
    <source>
        <dbReference type="ARBA" id="ARBA00001933"/>
    </source>
</evidence>
<dbReference type="PANTHER" id="PTHR43488:SF2">
    <property type="entry name" value="GLUTAMATE-PYRUVATE AMINOTRANSFERASE ALAA"/>
    <property type="match status" value="1"/>
</dbReference>